<evidence type="ECO:0000256" key="1">
    <source>
        <dbReference type="SAM" id="SignalP"/>
    </source>
</evidence>
<feature type="chain" id="PRO_5047056692" description="Lipoprotein" evidence="1">
    <location>
        <begin position="28"/>
        <end position="281"/>
    </location>
</feature>
<dbReference type="EMBL" id="JADWYK010000007">
    <property type="protein sequence ID" value="MBG8554389.1"/>
    <property type="molecule type" value="Genomic_DNA"/>
</dbReference>
<proteinExistence type="predicted"/>
<dbReference type="RefSeq" id="WP_196955412.1">
    <property type="nucleotide sequence ID" value="NZ_JADWYK010000007.1"/>
</dbReference>
<reference evidence="2 3" key="1">
    <citation type="submission" date="2020-11" db="EMBL/GenBank/DDBJ databases">
        <title>Hymenobacter sp.</title>
        <authorList>
            <person name="Kim M.K."/>
        </authorList>
    </citation>
    <scope>NUCLEOTIDE SEQUENCE [LARGE SCALE GENOMIC DNA]</scope>
    <source>
        <strain evidence="2 3">BT594</strain>
    </source>
</reference>
<keyword evidence="1" id="KW-0732">Signal</keyword>
<evidence type="ECO:0008006" key="4">
    <source>
        <dbReference type="Google" id="ProtNLM"/>
    </source>
</evidence>
<keyword evidence="3" id="KW-1185">Reference proteome</keyword>
<comment type="caution">
    <text evidence="2">The sequence shown here is derived from an EMBL/GenBank/DDBJ whole genome shotgun (WGS) entry which is preliminary data.</text>
</comment>
<gene>
    <name evidence="2" type="ORF">I5L79_12580</name>
</gene>
<dbReference type="Proteomes" id="UP000601099">
    <property type="component" value="Unassembled WGS sequence"/>
</dbReference>
<evidence type="ECO:0000313" key="2">
    <source>
        <dbReference type="EMBL" id="MBG8554389.1"/>
    </source>
</evidence>
<organism evidence="2 3">
    <name type="scientific">Hymenobacter guriensis</name>
    <dbReference type="NCBI Taxonomy" id="2793065"/>
    <lineage>
        <taxon>Bacteria</taxon>
        <taxon>Pseudomonadati</taxon>
        <taxon>Bacteroidota</taxon>
        <taxon>Cytophagia</taxon>
        <taxon>Cytophagales</taxon>
        <taxon>Hymenobacteraceae</taxon>
        <taxon>Hymenobacter</taxon>
    </lineage>
</organism>
<accession>A0ABS0L2R2</accession>
<name>A0ABS0L2R2_9BACT</name>
<evidence type="ECO:0000313" key="3">
    <source>
        <dbReference type="Proteomes" id="UP000601099"/>
    </source>
</evidence>
<feature type="signal peptide" evidence="1">
    <location>
        <begin position="1"/>
        <end position="27"/>
    </location>
</feature>
<sequence>MKLPTLCPWYFSALVVGALLTVGCAKESDQATPESITSAEDQGAAEEGGADLLDLLNASAPNDVATASGTEAEAGDLLRVAGNCFTRTYDPATRTLTLDFGPTNCAGPNGRLRRGKIVAVFSQQLRQVGSTITVSLLDYYVNDRQHTGTRLYTNLGQGSYSVEVKDASIITPEGTHGWASQRTYTRTAGFGTRTLRDDTYSVAGSATGTNRKGVSYTATIEQPLIKSFAEGCARHFISGTVSITNSKEKSLLLNYDPTGTQACDNIATVTINGRTRTITLH</sequence>
<dbReference type="PROSITE" id="PS51257">
    <property type="entry name" value="PROKAR_LIPOPROTEIN"/>
    <property type="match status" value="1"/>
</dbReference>
<protein>
    <recommendedName>
        <fullName evidence="4">Lipoprotein</fullName>
    </recommendedName>
</protein>